<gene>
    <name evidence="5" type="ORF">JAZ04_04260</name>
</gene>
<dbReference type="CDD" id="cd06308">
    <property type="entry name" value="PBP1_sensor_kinase-like"/>
    <property type="match status" value="1"/>
</dbReference>
<dbReference type="PANTHER" id="PTHR46847:SF1">
    <property type="entry name" value="D-ALLOSE-BINDING PERIPLASMIC PROTEIN-RELATED"/>
    <property type="match status" value="1"/>
</dbReference>
<reference evidence="5" key="1">
    <citation type="journal article" date="2021" name="Proc. Natl. Acad. Sci. U.S.A.">
        <title>Global biogeography of chemosynthetic symbionts reveals both localized and globally distributed symbiont groups. .</title>
        <authorList>
            <person name="Osvatic J.T."/>
            <person name="Wilkins L.G.E."/>
            <person name="Leibrecht L."/>
            <person name="Leray M."/>
            <person name="Zauner S."/>
            <person name="Polzin J."/>
            <person name="Camacho Y."/>
            <person name="Gros O."/>
            <person name="van Gils J.A."/>
            <person name="Eisen J.A."/>
            <person name="Petersen J.M."/>
            <person name="Yuen B."/>
        </authorList>
    </citation>
    <scope>NUCLEOTIDE SEQUENCE</scope>
    <source>
        <strain evidence="5">MAGL173</strain>
    </source>
</reference>
<dbReference type="Proteomes" id="UP000886687">
    <property type="component" value="Unassembled WGS sequence"/>
</dbReference>
<name>A0A9E4N022_9GAMM</name>
<dbReference type="GO" id="GO:0030313">
    <property type="term" value="C:cell envelope"/>
    <property type="evidence" value="ECO:0007669"/>
    <property type="project" value="UniProtKB-SubCell"/>
</dbReference>
<dbReference type="AlphaFoldDB" id="A0A9E4N022"/>
<dbReference type="Gene3D" id="3.40.50.2300">
    <property type="match status" value="2"/>
</dbReference>
<dbReference type="InterPro" id="IPR028082">
    <property type="entry name" value="Peripla_BP_I"/>
</dbReference>
<evidence type="ECO:0000256" key="3">
    <source>
        <dbReference type="ARBA" id="ARBA00022729"/>
    </source>
</evidence>
<comment type="caution">
    <text evidence="5">The sequence shown here is derived from an EMBL/GenBank/DDBJ whole genome shotgun (WGS) entry which is preliminary data.</text>
</comment>
<comment type="similarity">
    <text evidence="2">Belongs to the bacterial solute-binding protein 2 family.</text>
</comment>
<evidence type="ECO:0000256" key="1">
    <source>
        <dbReference type="ARBA" id="ARBA00004196"/>
    </source>
</evidence>
<dbReference type="EMBL" id="JAEPDI010000001">
    <property type="protein sequence ID" value="MCG7938059.1"/>
    <property type="molecule type" value="Genomic_DNA"/>
</dbReference>
<accession>A0A9E4N022</accession>
<evidence type="ECO:0000256" key="2">
    <source>
        <dbReference type="ARBA" id="ARBA00007639"/>
    </source>
</evidence>
<dbReference type="GO" id="GO:0030246">
    <property type="term" value="F:carbohydrate binding"/>
    <property type="evidence" value="ECO:0007669"/>
    <property type="project" value="UniProtKB-ARBA"/>
</dbReference>
<comment type="subcellular location">
    <subcellularLocation>
        <location evidence="1">Cell envelope</location>
    </subcellularLocation>
</comment>
<dbReference type="SUPFAM" id="SSF53822">
    <property type="entry name" value="Periplasmic binding protein-like I"/>
    <property type="match status" value="1"/>
</dbReference>
<feature type="domain" description="Periplasmic binding protein" evidence="4">
    <location>
        <begin position="15"/>
        <end position="268"/>
    </location>
</feature>
<protein>
    <submittedName>
        <fullName evidence="5">Substrate-binding domain-containing protein</fullName>
    </submittedName>
</protein>
<dbReference type="GO" id="GO:0055085">
    <property type="term" value="P:transmembrane transport"/>
    <property type="evidence" value="ECO:0007669"/>
    <property type="project" value="UniProtKB-ARBA"/>
</dbReference>
<evidence type="ECO:0000313" key="5">
    <source>
        <dbReference type="EMBL" id="MCG7938059.1"/>
    </source>
</evidence>
<dbReference type="PANTHER" id="PTHR46847">
    <property type="entry name" value="D-ALLOSE-BINDING PERIPLASMIC PROTEIN-RELATED"/>
    <property type="match status" value="1"/>
</dbReference>
<dbReference type="InterPro" id="IPR025997">
    <property type="entry name" value="SBP_2_dom"/>
</dbReference>
<evidence type="ECO:0000313" key="6">
    <source>
        <dbReference type="Proteomes" id="UP000886687"/>
    </source>
</evidence>
<sequence length="292" mass="32316">MNGIPDLYGEEAFLVGFAQDTLANDWRLAQVMEVKREFERHPNIKFIYTDGKGDTALQVLHIEELVSRGVDLLMVSPREKSALTDIITKVYSKNIPVVLLDRGIDGDGFTTFIHPDNRRIARAAAEYLLKVLNNRGHILMLVGVPGATPTIHRSDSFTEIMAQHPAITITPIVGNYLRADTMLALEQLLEKGLSFDAIYAQSDSMAAGARMVLRKHGIEPSSIPIIGIDYIREAQQAIRDGDQSISFTYPTGGKEGAYIANQILSGKEVPKEIILESIKVTRENADMVPPIF</sequence>
<proteinExistence type="inferred from homology"/>
<dbReference type="Pfam" id="PF13407">
    <property type="entry name" value="Peripla_BP_4"/>
    <property type="match status" value="1"/>
</dbReference>
<organism evidence="5 6">
    <name type="scientific">Candidatus Thiodiazotropha lotti</name>
    <dbReference type="NCBI Taxonomy" id="2792787"/>
    <lineage>
        <taxon>Bacteria</taxon>
        <taxon>Pseudomonadati</taxon>
        <taxon>Pseudomonadota</taxon>
        <taxon>Gammaproteobacteria</taxon>
        <taxon>Chromatiales</taxon>
        <taxon>Sedimenticolaceae</taxon>
        <taxon>Candidatus Thiodiazotropha</taxon>
    </lineage>
</organism>
<keyword evidence="3" id="KW-0732">Signal</keyword>
<evidence type="ECO:0000259" key="4">
    <source>
        <dbReference type="Pfam" id="PF13407"/>
    </source>
</evidence>